<dbReference type="OrthoDB" id="1470350at2759"/>
<dbReference type="PRINTS" id="PR00385">
    <property type="entry name" value="P450"/>
</dbReference>
<keyword evidence="10 13" id="KW-0472">Membrane</keyword>
<evidence type="ECO:0000256" key="11">
    <source>
        <dbReference type="PIRSR" id="PIRSR602401-1"/>
    </source>
</evidence>
<evidence type="ECO:0000256" key="12">
    <source>
        <dbReference type="RuleBase" id="RU000461"/>
    </source>
</evidence>
<dbReference type="PANTHER" id="PTHR24282">
    <property type="entry name" value="CYTOCHROME P450 FAMILY MEMBER"/>
    <property type="match status" value="1"/>
</dbReference>
<evidence type="ECO:0000256" key="8">
    <source>
        <dbReference type="ARBA" id="ARBA00023004"/>
    </source>
</evidence>
<comment type="similarity">
    <text evidence="2 12">Belongs to the cytochrome P450 family.</text>
</comment>
<feature type="binding site" description="axial binding residue" evidence="11">
    <location>
        <position position="460"/>
    </location>
    <ligand>
        <name>heme</name>
        <dbReference type="ChEBI" id="CHEBI:30413"/>
    </ligand>
    <ligandPart>
        <name>Fe</name>
        <dbReference type="ChEBI" id="CHEBI:18248"/>
    </ligandPart>
</feature>
<keyword evidence="6 13" id="KW-1133">Transmembrane helix</keyword>
<dbReference type="InterPro" id="IPR050665">
    <property type="entry name" value="Cytochrome_P450_Monooxygen"/>
</dbReference>
<keyword evidence="7 12" id="KW-0560">Oxidoreductase</keyword>
<evidence type="ECO:0008006" key="16">
    <source>
        <dbReference type="Google" id="ProtNLM"/>
    </source>
</evidence>
<evidence type="ECO:0000256" key="3">
    <source>
        <dbReference type="ARBA" id="ARBA00022617"/>
    </source>
</evidence>
<dbReference type="GO" id="GO:0004497">
    <property type="term" value="F:monooxygenase activity"/>
    <property type="evidence" value="ECO:0007669"/>
    <property type="project" value="UniProtKB-KW"/>
</dbReference>
<dbReference type="GO" id="GO:0016020">
    <property type="term" value="C:membrane"/>
    <property type="evidence" value="ECO:0007669"/>
    <property type="project" value="UniProtKB-SubCell"/>
</dbReference>
<keyword evidence="5 11" id="KW-0479">Metal-binding</keyword>
<keyword evidence="3 11" id="KW-0349">Heme</keyword>
<comment type="cofactor">
    <cofactor evidence="11">
        <name>heme</name>
        <dbReference type="ChEBI" id="CHEBI:30413"/>
    </cofactor>
</comment>
<sequence length="521" mass="59616">MFLWFVLLGFCSFFIHLYNILWLKPERLRSKLRRQGIRGPSPSPLLGNIPEMKRIQSQLIKPPYKDGFVSHDWAHFLFPYFNHWKKEYGPILMCSMGNIQLLYVSHKEMVKEMSLCTSLDLGKPTYLQRERGPLLGQGILTSNGAVWAHQRKIIAPELYMKRVKVIRMPSGMVNLMVESATSLVNSWEMKIESDGGIRDVRIDEDLRSFSADVISRACFGSNYSSGREIFVRLRALQQVMSKKSLLMGLPGLRYLPTKNNREIWRLEKEIRSLILELVKERKEAIFERDLLQMIIDGAKDDERGPVSADNFIVDNCKNIYFAGHETTAMSACWTLVLLASNPEWQARVRAEVLQLCGGLAPDADMLRKMKLLTMVIQEAMRLYPTVVFMSREALEEMKLGEIHVPKGVNIWIPVITLHRDPDIWGPDADEFNPERFANGISGACKLPHLYLPFGAGPRICAGQNLAMTELKIILALIISNFSLSISPKYRHSPVFKLVIEPEHGVNLLIRRVQFEKCSLEE</sequence>
<dbReference type="GO" id="GO:0005506">
    <property type="term" value="F:iron ion binding"/>
    <property type="evidence" value="ECO:0007669"/>
    <property type="project" value="InterPro"/>
</dbReference>
<evidence type="ECO:0000256" key="9">
    <source>
        <dbReference type="ARBA" id="ARBA00023033"/>
    </source>
</evidence>
<dbReference type="GO" id="GO:0016705">
    <property type="term" value="F:oxidoreductase activity, acting on paired donors, with incorporation or reduction of molecular oxygen"/>
    <property type="evidence" value="ECO:0007669"/>
    <property type="project" value="InterPro"/>
</dbReference>
<evidence type="ECO:0000256" key="5">
    <source>
        <dbReference type="ARBA" id="ARBA00022723"/>
    </source>
</evidence>
<dbReference type="AlphaFoldDB" id="A0A835DRJ3"/>
<dbReference type="OMA" id="PFGGFYF"/>
<dbReference type="PRINTS" id="PR00463">
    <property type="entry name" value="EP450I"/>
</dbReference>
<dbReference type="Pfam" id="PF00067">
    <property type="entry name" value="p450"/>
    <property type="match status" value="1"/>
</dbReference>
<feature type="transmembrane region" description="Helical" evidence="13">
    <location>
        <begin position="6"/>
        <end position="23"/>
    </location>
</feature>
<comment type="caution">
    <text evidence="14">The sequence shown here is derived from an EMBL/GenBank/DDBJ whole genome shotgun (WGS) entry which is preliminary data.</text>
</comment>
<dbReference type="InterPro" id="IPR017972">
    <property type="entry name" value="Cyt_P450_CS"/>
</dbReference>
<dbReference type="SUPFAM" id="SSF48264">
    <property type="entry name" value="Cytochrome P450"/>
    <property type="match status" value="1"/>
</dbReference>
<comment type="subcellular location">
    <subcellularLocation>
        <location evidence="1">Membrane</location>
    </subcellularLocation>
</comment>
<accession>A0A835DRJ3</accession>
<dbReference type="PANTHER" id="PTHR24282:SF196">
    <property type="entry name" value="CYTOCHROME P450 714C2"/>
    <property type="match status" value="1"/>
</dbReference>
<dbReference type="InterPro" id="IPR036396">
    <property type="entry name" value="Cyt_P450_sf"/>
</dbReference>
<evidence type="ECO:0000256" key="2">
    <source>
        <dbReference type="ARBA" id="ARBA00010617"/>
    </source>
</evidence>
<reference evidence="14 15" key="1">
    <citation type="submission" date="2020-04" db="EMBL/GenBank/DDBJ databases">
        <title>Plant Genome Project.</title>
        <authorList>
            <person name="Zhang R.-G."/>
        </authorList>
    </citation>
    <scope>NUCLEOTIDE SEQUENCE [LARGE SCALE GENOMIC DNA]</scope>
    <source>
        <strain evidence="14">YNK0</strain>
        <tissue evidence="14">Leaf</tissue>
    </source>
</reference>
<evidence type="ECO:0000256" key="1">
    <source>
        <dbReference type="ARBA" id="ARBA00004370"/>
    </source>
</evidence>
<keyword evidence="8 11" id="KW-0408">Iron</keyword>
<evidence type="ECO:0000313" key="14">
    <source>
        <dbReference type="EMBL" id="KAF8410299.1"/>
    </source>
</evidence>
<evidence type="ECO:0000256" key="7">
    <source>
        <dbReference type="ARBA" id="ARBA00023002"/>
    </source>
</evidence>
<proteinExistence type="inferred from homology"/>
<evidence type="ECO:0000256" key="4">
    <source>
        <dbReference type="ARBA" id="ARBA00022692"/>
    </source>
</evidence>
<dbReference type="EMBL" id="JABCRI010000002">
    <property type="protein sequence ID" value="KAF8410299.1"/>
    <property type="molecule type" value="Genomic_DNA"/>
</dbReference>
<keyword evidence="15" id="KW-1185">Reference proteome</keyword>
<keyword evidence="9 12" id="KW-0503">Monooxygenase</keyword>
<protein>
    <recommendedName>
        <fullName evidence="16">Cytochrome P450</fullName>
    </recommendedName>
</protein>
<evidence type="ECO:0000256" key="6">
    <source>
        <dbReference type="ARBA" id="ARBA00022989"/>
    </source>
</evidence>
<dbReference type="PROSITE" id="PS00086">
    <property type="entry name" value="CYTOCHROME_P450"/>
    <property type="match status" value="1"/>
</dbReference>
<gene>
    <name evidence="14" type="ORF">HHK36_002825</name>
</gene>
<dbReference type="InterPro" id="IPR002401">
    <property type="entry name" value="Cyt_P450_E_grp-I"/>
</dbReference>
<name>A0A835DRJ3_TETSI</name>
<dbReference type="GO" id="GO:0020037">
    <property type="term" value="F:heme binding"/>
    <property type="evidence" value="ECO:0007669"/>
    <property type="project" value="InterPro"/>
</dbReference>
<evidence type="ECO:0000256" key="13">
    <source>
        <dbReference type="SAM" id="Phobius"/>
    </source>
</evidence>
<keyword evidence="4 13" id="KW-0812">Transmembrane</keyword>
<evidence type="ECO:0000256" key="10">
    <source>
        <dbReference type="ARBA" id="ARBA00023136"/>
    </source>
</evidence>
<evidence type="ECO:0000313" key="15">
    <source>
        <dbReference type="Proteomes" id="UP000655225"/>
    </source>
</evidence>
<organism evidence="14 15">
    <name type="scientific">Tetracentron sinense</name>
    <name type="common">Spur-leaf</name>
    <dbReference type="NCBI Taxonomy" id="13715"/>
    <lineage>
        <taxon>Eukaryota</taxon>
        <taxon>Viridiplantae</taxon>
        <taxon>Streptophyta</taxon>
        <taxon>Embryophyta</taxon>
        <taxon>Tracheophyta</taxon>
        <taxon>Spermatophyta</taxon>
        <taxon>Magnoliopsida</taxon>
        <taxon>Trochodendrales</taxon>
        <taxon>Trochodendraceae</taxon>
        <taxon>Tetracentron</taxon>
    </lineage>
</organism>
<dbReference type="Gene3D" id="1.10.630.10">
    <property type="entry name" value="Cytochrome P450"/>
    <property type="match status" value="1"/>
</dbReference>
<dbReference type="Proteomes" id="UP000655225">
    <property type="component" value="Unassembled WGS sequence"/>
</dbReference>
<dbReference type="InterPro" id="IPR001128">
    <property type="entry name" value="Cyt_P450"/>
</dbReference>